<feature type="compositionally biased region" description="Polar residues" evidence="2">
    <location>
        <begin position="27"/>
        <end position="41"/>
    </location>
</feature>
<dbReference type="SUPFAM" id="SSF50475">
    <property type="entry name" value="FMN-binding split barrel"/>
    <property type="match status" value="1"/>
</dbReference>
<protein>
    <recommendedName>
        <fullName evidence="3">Flavin reductase like domain-containing protein</fullName>
    </recommendedName>
</protein>
<dbReference type="VEuPathDB" id="FungiDB:PV06_02649"/>
<organism evidence="4 5">
    <name type="scientific">Exophiala oligosperma</name>
    <dbReference type="NCBI Taxonomy" id="215243"/>
    <lineage>
        <taxon>Eukaryota</taxon>
        <taxon>Fungi</taxon>
        <taxon>Dikarya</taxon>
        <taxon>Ascomycota</taxon>
        <taxon>Pezizomycotina</taxon>
        <taxon>Eurotiomycetes</taxon>
        <taxon>Chaetothyriomycetidae</taxon>
        <taxon>Chaetothyriales</taxon>
        <taxon>Herpotrichiellaceae</taxon>
        <taxon>Exophiala</taxon>
    </lineage>
</organism>
<dbReference type="OrthoDB" id="2015405at2759"/>
<dbReference type="RefSeq" id="XP_016267253.1">
    <property type="nucleotide sequence ID" value="XM_016403356.1"/>
</dbReference>
<dbReference type="AlphaFoldDB" id="A0A0D2CB28"/>
<proteinExistence type="predicted"/>
<evidence type="ECO:0000256" key="1">
    <source>
        <dbReference type="ARBA" id="ARBA00023002"/>
    </source>
</evidence>
<evidence type="ECO:0000313" key="5">
    <source>
        <dbReference type="Proteomes" id="UP000053342"/>
    </source>
</evidence>
<dbReference type="GO" id="GO:0010181">
    <property type="term" value="F:FMN binding"/>
    <property type="evidence" value="ECO:0007669"/>
    <property type="project" value="InterPro"/>
</dbReference>
<name>A0A0D2CB28_9EURO</name>
<dbReference type="HOGENOM" id="CLU_844771_0_0_1"/>
<dbReference type="PANTHER" id="PTHR30466:SF1">
    <property type="entry name" value="FMN REDUCTASE (NADH) RUTF"/>
    <property type="match status" value="1"/>
</dbReference>
<dbReference type="InterPro" id="IPR050268">
    <property type="entry name" value="NADH-dep_flavin_reductase"/>
</dbReference>
<gene>
    <name evidence="4" type="ORF">PV06_02649</name>
</gene>
<dbReference type="Proteomes" id="UP000053342">
    <property type="component" value="Unassembled WGS sequence"/>
</dbReference>
<dbReference type="PANTHER" id="PTHR30466">
    <property type="entry name" value="FLAVIN REDUCTASE"/>
    <property type="match status" value="1"/>
</dbReference>
<accession>A0A0D2CB28</accession>
<evidence type="ECO:0000313" key="4">
    <source>
        <dbReference type="EMBL" id="KIW47037.1"/>
    </source>
</evidence>
<evidence type="ECO:0000259" key="3">
    <source>
        <dbReference type="SMART" id="SM00903"/>
    </source>
</evidence>
<dbReference type="GeneID" id="27354723"/>
<sequence length="337" mass="36661">MLSNVGFTRPSRSVGAAWKFSRGTLRSGISASPARQLSSVTKTHKRRTPSPCRLETTRDAPVGQVRPPCFPGVRTVTTKAQGEPVPNERTTSDSQVDEIVKPPPPTSGQVGSAPSNDLLSKQVRALMRHVAHPVTVITATDISFSPKGDPRSWKGATVSSFNTVTLDPDPIVSFNIKKISSTFQAIENSGHFAAHFMSGLQPLSVRIAIKFSRGNHASPFHNVDGKLNEHAIKHNAHTLTGKPPVLHHDSRVVPLRLACEYMPSKLVHIGDHVVVFGRVTSVDYPTEMPELVGAKGLTPILSYANGGYGHNGRFNTYRRVQLEGEIPETLLDPKTRQ</sequence>
<evidence type="ECO:0000256" key="2">
    <source>
        <dbReference type="SAM" id="MobiDB-lite"/>
    </source>
</evidence>
<keyword evidence="1" id="KW-0560">Oxidoreductase</keyword>
<reference evidence="4 5" key="1">
    <citation type="submission" date="2015-01" db="EMBL/GenBank/DDBJ databases">
        <title>The Genome Sequence of Exophiala oligosperma CBS72588.</title>
        <authorList>
            <consortium name="The Broad Institute Genomics Platform"/>
            <person name="Cuomo C."/>
            <person name="de Hoog S."/>
            <person name="Gorbushina A."/>
            <person name="Stielow B."/>
            <person name="Teixiera M."/>
            <person name="Abouelleil A."/>
            <person name="Chapman S.B."/>
            <person name="Priest M."/>
            <person name="Young S.K."/>
            <person name="Wortman J."/>
            <person name="Nusbaum C."/>
            <person name="Birren B."/>
        </authorList>
    </citation>
    <scope>NUCLEOTIDE SEQUENCE [LARGE SCALE GENOMIC DNA]</scope>
    <source>
        <strain evidence="4 5">CBS 72588</strain>
    </source>
</reference>
<dbReference type="GO" id="GO:0042602">
    <property type="term" value="F:riboflavin reductase (NADPH) activity"/>
    <property type="evidence" value="ECO:0007669"/>
    <property type="project" value="TreeGrafter"/>
</dbReference>
<keyword evidence="5" id="KW-1185">Reference proteome</keyword>
<dbReference type="EMBL" id="KN847333">
    <property type="protein sequence ID" value="KIW47037.1"/>
    <property type="molecule type" value="Genomic_DNA"/>
</dbReference>
<dbReference type="InterPro" id="IPR002563">
    <property type="entry name" value="Flavin_Rdtase-like_dom"/>
</dbReference>
<dbReference type="SMART" id="SM00903">
    <property type="entry name" value="Flavin_Reduct"/>
    <property type="match status" value="1"/>
</dbReference>
<feature type="region of interest" description="Disordered" evidence="2">
    <location>
        <begin position="27"/>
        <end position="115"/>
    </location>
</feature>
<dbReference type="Gene3D" id="2.30.110.10">
    <property type="entry name" value="Electron Transport, Fmn-binding Protein, Chain A"/>
    <property type="match status" value="1"/>
</dbReference>
<feature type="domain" description="Flavin reductase like" evidence="3">
    <location>
        <begin position="127"/>
        <end position="298"/>
    </location>
</feature>
<dbReference type="InterPro" id="IPR012349">
    <property type="entry name" value="Split_barrel_FMN-bd"/>
</dbReference>
<dbReference type="Pfam" id="PF01613">
    <property type="entry name" value="Flavin_Reduct"/>
    <property type="match status" value="1"/>
</dbReference>
<dbReference type="STRING" id="215243.A0A0D2CB28"/>